<protein>
    <submittedName>
        <fullName evidence="1">Uncharacterized protein</fullName>
    </submittedName>
</protein>
<proteinExistence type="predicted"/>
<dbReference type="EMBL" id="QGNW01000351">
    <property type="protein sequence ID" value="RVW75370.1"/>
    <property type="molecule type" value="Genomic_DNA"/>
</dbReference>
<dbReference type="AlphaFoldDB" id="A0A438CXJ4"/>
<dbReference type="Proteomes" id="UP000288805">
    <property type="component" value="Unassembled WGS sequence"/>
</dbReference>
<dbReference type="EMBL" id="QGNW01001930">
    <property type="protein sequence ID" value="RVW27929.1"/>
    <property type="molecule type" value="Genomic_DNA"/>
</dbReference>
<sequence>MFVDIARESDGRIGDVLWLQFGGRELRGREDVLGRCLVGRWGNGLVVESKMASFRK</sequence>
<evidence type="ECO:0000313" key="3">
    <source>
        <dbReference type="Proteomes" id="UP000288805"/>
    </source>
</evidence>
<comment type="caution">
    <text evidence="1">The sequence shown here is derived from an EMBL/GenBank/DDBJ whole genome shotgun (WGS) entry which is preliminary data.</text>
</comment>
<gene>
    <name evidence="2" type="ORF">CK203_052912</name>
    <name evidence="1" type="ORF">CK203_113714</name>
</gene>
<organism evidence="1 3">
    <name type="scientific">Vitis vinifera</name>
    <name type="common">Grape</name>
    <dbReference type="NCBI Taxonomy" id="29760"/>
    <lineage>
        <taxon>Eukaryota</taxon>
        <taxon>Viridiplantae</taxon>
        <taxon>Streptophyta</taxon>
        <taxon>Embryophyta</taxon>
        <taxon>Tracheophyta</taxon>
        <taxon>Spermatophyta</taxon>
        <taxon>Magnoliopsida</taxon>
        <taxon>eudicotyledons</taxon>
        <taxon>Gunneridae</taxon>
        <taxon>Pentapetalae</taxon>
        <taxon>rosids</taxon>
        <taxon>Vitales</taxon>
        <taxon>Vitaceae</taxon>
        <taxon>Viteae</taxon>
        <taxon>Vitis</taxon>
    </lineage>
</organism>
<reference evidence="1 3" key="1">
    <citation type="journal article" date="2018" name="PLoS Genet.">
        <title>Population sequencing reveals clonal diversity and ancestral inbreeding in the grapevine cultivar Chardonnay.</title>
        <authorList>
            <person name="Roach M.J."/>
            <person name="Johnson D.L."/>
            <person name="Bohlmann J."/>
            <person name="van Vuuren H.J."/>
            <person name="Jones S.J."/>
            <person name="Pretorius I.S."/>
            <person name="Schmidt S.A."/>
            <person name="Borneman A.R."/>
        </authorList>
    </citation>
    <scope>NUCLEOTIDE SEQUENCE [LARGE SCALE GENOMIC DNA]</scope>
    <source>
        <strain evidence="3">cv. Chardonnay</strain>
        <strain evidence="1">I10V1</strain>
        <tissue evidence="1">Leaf</tissue>
    </source>
</reference>
<accession>A0A438CXJ4</accession>
<name>A0A438CXJ4_VITVI</name>
<evidence type="ECO:0000313" key="1">
    <source>
        <dbReference type="EMBL" id="RVW27929.1"/>
    </source>
</evidence>
<evidence type="ECO:0000313" key="2">
    <source>
        <dbReference type="EMBL" id="RVW75370.1"/>
    </source>
</evidence>